<gene>
    <name evidence="2" type="ORF">ETAA8_49670</name>
</gene>
<organism evidence="2 3">
    <name type="scientific">Anatilimnocola aggregata</name>
    <dbReference type="NCBI Taxonomy" id="2528021"/>
    <lineage>
        <taxon>Bacteria</taxon>
        <taxon>Pseudomonadati</taxon>
        <taxon>Planctomycetota</taxon>
        <taxon>Planctomycetia</taxon>
        <taxon>Pirellulales</taxon>
        <taxon>Pirellulaceae</taxon>
        <taxon>Anatilimnocola</taxon>
    </lineage>
</organism>
<dbReference type="AlphaFoldDB" id="A0A517YI14"/>
<keyword evidence="1" id="KW-0812">Transmembrane</keyword>
<reference evidence="2 3" key="1">
    <citation type="submission" date="2019-02" db="EMBL/GenBank/DDBJ databases">
        <title>Deep-cultivation of Planctomycetes and their phenomic and genomic characterization uncovers novel biology.</title>
        <authorList>
            <person name="Wiegand S."/>
            <person name="Jogler M."/>
            <person name="Boedeker C."/>
            <person name="Pinto D."/>
            <person name="Vollmers J."/>
            <person name="Rivas-Marin E."/>
            <person name="Kohn T."/>
            <person name="Peeters S.H."/>
            <person name="Heuer A."/>
            <person name="Rast P."/>
            <person name="Oberbeckmann S."/>
            <person name="Bunk B."/>
            <person name="Jeske O."/>
            <person name="Meyerdierks A."/>
            <person name="Storesund J.E."/>
            <person name="Kallscheuer N."/>
            <person name="Luecker S."/>
            <person name="Lage O.M."/>
            <person name="Pohl T."/>
            <person name="Merkel B.J."/>
            <person name="Hornburger P."/>
            <person name="Mueller R.-W."/>
            <person name="Bruemmer F."/>
            <person name="Labrenz M."/>
            <person name="Spormann A.M."/>
            <person name="Op den Camp H."/>
            <person name="Overmann J."/>
            <person name="Amann R."/>
            <person name="Jetten M.S.M."/>
            <person name="Mascher T."/>
            <person name="Medema M.H."/>
            <person name="Devos D.P."/>
            <person name="Kaster A.-K."/>
            <person name="Ovreas L."/>
            <person name="Rohde M."/>
            <person name="Galperin M.Y."/>
            <person name="Jogler C."/>
        </authorList>
    </citation>
    <scope>NUCLEOTIDE SEQUENCE [LARGE SCALE GENOMIC DNA]</scope>
    <source>
        <strain evidence="2 3">ETA_A8</strain>
    </source>
</reference>
<keyword evidence="1" id="KW-1133">Transmembrane helix</keyword>
<dbReference type="KEGG" id="aagg:ETAA8_49670"/>
<proteinExistence type="predicted"/>
<sequence>MASVALSVVLVIAALALVVSHLRAWRSADHGGLGEREREFHARRFRRRVQASVMVGVIGLLLLGDLWLRTGWPALLYWSGVLLLLLWLLLLAASDWLASRVHFHQQLSRLQGERALLQADLDRLRDRHRRSTGTSPTDTDEP</sequence>
<accession>A0A517YI14</accession>
<feature type="transmembrane region" description="Helical" evidence="1">
    <location>
        <begin position="75"/>
        <end position="98"/>
    </location>
</feature>
<evidence type="ECO:0000313" key="2">
    <source>
        <dbReference type="EMBL" id="QDU29851.1"/>
    </source>
</evidence>
<feature type="transmembrane region" description="Helical" evidence="1">
    <location>
        <begin position="48"/>
        <end position="68"/>
    </location>
</feature>
<dbReference type="EMBL" id="CP036274">
    <property type="protein sequence ID" value="QDU29851.1"/>
    <property type="molecule type" value="Genomic_DNA"/>
</dbReference>
<dbReference type="Proteomes" id="UP000315017">
    <property type="component" value="Chromosome"/>
</dbReference>
<protein>
    <recommendedName>
        <fullName evidence="4">Transmembrane protein</fullName>
    </recommendedName>
</protein>
<evidence type="ECO:0008006" key="4">
    <source>
        <dbReference type="Google" id="ProtNLM"/>
    </source>
</evidence>
<keyword evidence="3" id="KW-1185">Reference proteome</keyword>
<name>A0A517YI14_9BACT</name>
<dbReference type="RefSeq" id="WP_145094327.1">
    <property type="nucleotide sequence ID" value="NZ_CP036274.1"/>
</dbReference>
<keyword evidence="1" id="KW-0472">Membrane</keyword>
<evidence type="ECO:0000256" key="1">
    <source>
        <dbReference type="SAM" id="Phobius"/>
    </source>
</evidence>
<evidence type="ECO:0000313" key="3">
    <source>
        <dbReference type="Proteomes" id="UP000315017"/>
    </source>
</evidence>